<dbReference type="EMBL" id="JACAZI010000007">
    <property type="protein sequence ID" value="KAF7355830.1"/>
    <property type="molecule type" value="Genomic_DNA"/>
</dbReference>
<keyword evidence="3" id="KW-1185">Reference proteome</keyword>
<evidence type="ECO:0000259" key="1">
    <source>
        <dbReference type="Pfam" id="PF18803"/>
    </source>
</evidence>
<name>A0A8H6Y7Q3_9AGAR</name>
<reference evidence="2" key="1">
    <citation type="submission" date="2020-05" db="EMBL/GenBank/DDBJ databases">
        <title>Mycena genomes resolve the evolution of fungal bioluminescence.</title>
        <authorList>
            <person name="Tsai I.J."/>
        </authorList>
    </citation>
    <scope>NUCLEOTIDE SEQUENCE</scope>
    <source>
        <strain evidence="2">CCC161011</strain>
    </source>
</reference>
<comment type="caution">
    <text evidence="2">The sequence shown here is derived from an EMBL/GenBank/DDBJ whole genome shotgun (WGS) entry which is preliminary data.</text>
</comment>
<dbReference type="OrthoDB" id="3149508at2759"/>
<dbReference type="InterPro" id="IPR041457">
    <property type="entry name" value="CxC2_KDZ-assoc"/>
</dbReference>
<dbReference type="Pfam" id="PF18758">
    <property type="entry name" value="KDZ"/>
    <property type="match status" value="1"/>
</dbReference>
<evidence type="ECO:0000313" key="3">
    <source>
        <dbReference type="Proteomes" id="UP000620124"/>
    </source>
</evidence>
<gene>
    <name evidence="2" type="ORF">MVEN_00911200</name>
</gene>
<accession>A0A8H6Y7Q3</accession>
<dbReference type="Proteomes" id="UP000620124">
    <property type="component" value="Unassembled WGS sequence"/>
</dbReference>
<dbReference type="Pfam" id="PF18803">
    <property type="entry name" value="CxC2"/>
    <property type="match status" value="1"/>
</dbReference>
<feature type="domain" description="CxC2-like cysteine cluster KDZ transposase-associated" evidence="1">
    <location>
        <begin position="3"/>
        <end position="85"/>
    </location>
</feature>
<evidence type="ECO:0000313" key="2">
    <source>
        <dbReference type="EMBL" id="KAF7355830.1"/>
    </source>
</evidence>
<proteinExistence type="predicted"/>
<dbReference type="AlphaFoldDB" id="A0A8H6Y7Q3"/>
<sequence>MGFLVLAETGPQALRMIFCGHRKSSGKLSDRVCQLLAARLFPCGFAENRSAITFGALRRFEIEHVESKVAAYNYCGALRRMSDNSFMMSAPDMYENFIRCSHMWVYIKTLKRMGQAHGINRSLTHHPAGNTVLYCPSCLELGFNVDKKLRVLPDYLRHLNQQRDTIDGNFHCTKSKKNSDPKDSSLYKALGFFPTNAELNEQLVKIFRLSTCNYLKAVNKQDKKKFKNMKITGIVNIQCSHVFIKASVDLQHGERYANIDLALAHAIRQKLASKYEGDVEFKLEFDSVHQLILYNAACQYSVNVVERFNKNPDFDDLENCVYNFGASYMLATGHFHGEMAEVYWPDLNQIGRQVTQQSGGHQQDTIMLHHNDWNYKKTIKAFTPLLEDLHKADATFDKHHKNYLGLCATFSERIITEKLQEKSRKPDRLDRKFTKSVYRHASVKVPTQKKIYERMLADEAAIPNSGGSRLNKVVAIINDGLLIKEDQLKVQKLVARLKNAIVKRWKSQKILTPALEDRLEQQTACPVEEEMLGLPSELTPDMWEQLNVSVFVTAEVVAKTLLTLRDRKKNSSSVYKNTIAQKQINDVEHRWDLHIARYMVSQGALIALKRGEEGDYPKLEAKDTFMKS</sequence>
<dbReference type="InterPro" id="IPR040521">
    <property type="entry name" value="KDZ"/>
</dbReference>
<protein>
    <submittedName>
        <fullName evidence="2">CxC2 domain-containing protein</fullName>
    </submittedName>
</protein>
<organism evidence="2 3">
    <name type="scientific">Mycena venus</name>
    <dbReference type="NCBI Taxonomy" id="2733690"/>
    <lineage>
        <taxon>Eukaryota</taxon>
        <taxon>Fungi</taxon>
        <taxon>Dikarya</taxon>
        <taxon>Basidiomycota</taxon>
        <taxon>Agaricomycotina</taxon>
        <taxon>Agaricomycetes</taxon>
        <taxon>Agaricomycetidae</taxon>
        <taxon>Agaricales</taxon>
        <taxon>Marasmiineae</taxon>
        <taxon>Mycenaceae</taxon>
        <taxon>Mycena</taxon>
    </lineage>
</organism>